<feature type="compositionally biased region" description="Basic residues" evidence="1">
    <location>
        <begin position="50"/>
        <end position="66"/>
    </location>
</feature>
<gene>
    <name evidence="2" type="ORF">HYC85_021801</name>
</gene>
<protein>
    <submittedName>
        <fullName evidence="2">Uncharacterized protein</fullName>
    </submittedName>
</protein>
<accession>A0A7J7GMI4</accession>
<comment type="caution">
    <text evidence="2">The sequence shown here is derived from an EMBL/GenBank/DDBJ whole genome shotgun (WGS) entry which is preliminary data.</text>
</comment>
<reference evidence="3" key="1">
    <citation type="journal article" date="2020" name="Nat. Commun.">
        <title>Genome assembly of wild tea tree DASZ reveals pedigree and selection history of tea varieties.</title>
        <authorList>
            <person name="Zhang W."/>
            <person name="Zhang Y."/>
            <person name="Qiu H."/>
            <person name="Guo Y."/>
            <person name="Wan H."/>
            <person name="Zhang X."/>
            <person name="Scossa F."/>
            <person name="Alseekh S."/>
            <person name="Zhang Q."/>
            <person name="Wang P."/>
            <person name="Xu L."/>
            <person name="Schmidt M.H."/>
            <person name="Jia X."/>
            <person name="Li D."/>
            <person name="Zhu A."/>
            <person name="Guo F."/>
            <person name="Chen W."/>
            <person name="Ni D."/>
            <person name="Usadel B."/>
            <person name="Fernie A.R."/>
            <person name="Wen W."/>
        </authorList>
    </citation>
    <scope>NUCLEOTIDE SEQUENCE [LARGE SCALE GENOMIC DNA]</scope>
    <source>
        <strain evidence="3">cv. G240</strain>
    </source>
</reference>
<evidence type="ECO:0000256" key="1">
    <source>
        <dbReference type="SAM" id="MobiDB-lite"/>
    </source>
</evidence>
<reference evidence="2 3" key="2">
    <citation type="submission" date="2020-07" db="EMBL/GenBank/DDBJ databases">
        <title>Genome assembly of wild tea tree DASZ reveals pedigree and selection history of tea varieties.</title>
        <authorList>
            <person name="Zhang W."/>
        </authorList>
    </citation>
    <scope>NUCLEOTIDE SEQUENCE [LARGE SCALE GENOMIC DNA]</scope>
    <source>
        <strain evidence="3">cv. G240</strain>
        <tissue evidence="2">Leaf</tissue>
    </source>
</reference>
<feature type="compositionally biased region" description="Low complexity" evidence="1">
    <location>
        <begin position="73"/>
        <end position="92"/>
    </location>
</feature>
<dbReference type="AlphaFoldDB" id="A0A7J7GMI4"/>
<sequence>MSNLLKTLMLCDSSSSDDDEDMMFIIALEFQRRLTQLRNQQTERVGSTSSRRHTHRGKVSNKKRKRDLVDTHQQQSSQEIIQSSSNSMSPSPSGAPDQTQPATPADTEKSSTNV</sequence>
<dbReference type="Proteomes" id="UP000593564">
    <property type="component" value="Unassembled WGS sequence"/>
</dbReference>
<proteinExistence type="predicted"/>
<organism evidence="2 3">
    <name type="scientific">Camellia sinensis</name>
    <name type="common">Tea plant</name>
    <name type="synonym">Thea sinensis</name>
    <dbReference type="NCBI Taxonomy" id="4442"/>
    <lineage>
        <taxon>Eukaryota</taxon>
        <taxon>Viridiplantae</taxon>
        <taxon>Streptophyta</taxon>
        <taxon>Embryophyta</taxon>
        <taxon>Tracheophyta</taxon>
        <taxon>Spermatophyta</taxon>
        <taxon>Magnoliopsida</taxon>
        <taxon>eudicotyledons</taxon>
        <taxon>Gunneridae</taxon>
        <taxon>Pentapetalae</taxon>
        <taxon>asterids</taxon>
        <taxon>Ericales</taxon>
        <taxon>Theaceae</taxon>
        <taxon>Camellia</taxon>
    </lineage>
</organism>
<evidence type="ECO:0000313" key="3">
    <source>
        <dbReference type="Proteomes" id="UP000593564"/>
    </source>
</evidence>
<dbReference type="EMBL" id="JACBKZ010000010">
    <property type="protein sequence ID" value="KAF5940634.1"/>
    <property type="molecule type" value="Genomic_DNA"/>
</dbReference>
<keyword evidence="3" id="KW-1185">Reference proteome</keyword>
<name>A0A7J7GMI4_CAMSI</name>
<evidence type="ECO:0000313" key="2">
    <source>
        <dbReference type="EMBL" id="KAF5940634.1"/>
    </source>
</evidence>
<feature type="region of interest" description="Disordered" evidence="1">
    <location>
        <begin position="39"/>
        <end position="114"/>
    </location>
</feature>